<evidence type="ECO:0000313" key="4">
    <source>
        <dbReference type="Proteomes" id="UP000813637"/>
    </source>
</evidence>
<dbReference type="Proteomes" id="UP000813637">
    <property type="component" value="Unassembled WGS sequence"/>
</dbReference>
<dbReference type="AlphaFoldDB" id="A0A9Q3VBF1"/>
<evidence type="ECO:0000256" key="1">
    <source>
        <dbReference type="SAM" id="MobiDB-lite"/>
    </source>
</evidence>
<proteinExistence type="predicted"/>
<reference evidence="3" key="1">
    <citation type="submission" date="2020-02" db="EMBL/GenBank/DDBJ databases">
        <authorList>
            <person name="Fillo S."/>
            <person name="Giordani F."/>
            <person name="Tonon E."/>
            <person name="Drigo I."/>
            <person name="Anselmo A."/>
            <person name="Fortunato A."/>
            <person name="Bano L."/>
            <person name="Lista F."/>
        </authorList>
    </citation>
    <scope>NUCLEOTIDE SEQUENCE</scope>
    <source>
        <strain evidence="3">IZSVe-TV_9877_3_12</strain>
    </source>
</reference>
<dbReference type="EMBL" id="JAAMYB010000015">
    <property type="protein sequence ID" value="MCD3195692.1"/>
    <property type="molecule type" value="Genomic_DNA"/>
</dbReference>
<feature type="signal peptide" evidence="2">
    <location>
        <begin position="1"/>
        <end position="18"/>
    </location>
</feature>
<evidence type="ECO:0008006" key="5">
    <source>
        <dbReference type="Google" id="ProtNLM"/>
    </source>
</evidence>
<accession>A0A9Q3VBF1</accession>
<keyword evidence="2" id="KW-0732">Signal</keyword>
<dbReference type="RefSeq" id="WP_003378036.1">
    <property type="nucleotide sequence ID" value="NZ_JAAMYB010000015.1"/>
</dbReference>
<reference evidence="3" key="2">
    <citation type="journal article" date="2021" name="Microorganisms">
        <title>Extensive Genome Exploration of Clostridium botulinum Group III Field Strains.</title>
        <authorList>
            <person name="Fillo S."/>
            <person name="Giordani F."/>
            <person name="Tonon E."/>
            <person name="Drigo I."/>
            <person name="Anselmo A."/>
            <person name="Fortunato A."/>
            <person name="Lista F."/>
            <person name="Bano L."/>
        </authorList>
    </citation>
    <scope>NUCLEOTIDE SEQUENCE</scope>
    <source>
        <strain evidence="3">IZSVe-TV_9877_3_12</strain>
    </source>
</reference>
<feature type="chain" id="PRO_5040356529" description="Lipoprotein" evidence="2">
    <location>
        <begin position="19"/>
        <end position="183"/>
    </location>
</feature>
<feature type="region of interest" description="Disordered" evidence="1">
    <location>
        <begin position="29"/>
        <end position="67"/>
    </location>
</feature>
<name>A0A9Q3VBF1_CLOBO</name>
<sequence length="183" mass="20468">MNKILIAFLTIIMSVVLIGCGDENTLGNSNVTSKEKVTSENKVKTEPVNKTKEVSQKQESIEDKNTPKTVTADYKPRFGQILEAIKLGKKLTIKFKISPSYNNKTTIHQNGFNMEDLILNQGADKFDSIDYWAVADMQDGSESKVISFTLDKNLIDSIKNRNTVGNQIVDKAKDVWILPSLKN</sequence>
<comment type="caution">
    <text evidence="3">The sequence shown here is derived from an EMBL/GenBank/DDBJ whole genome shotgun (WGS) entry which is preliminary data.</text>
</comment>
<evidence type="ECO:0000256" key="2">
    <source>
        <dbReference type="SAM" id="SignalP"/>
    </source>
</evidence>
<dbReference type="PROSITE" id="PS51257">
    <property type="entry name" value="PROKAR_LIPOPROTEIN"/>
    <property type="match status" value="1"/>
</dbReference>
<gene>
    <name evidence="3" type="ORF">G8S53_10435</name>
</gene>
<organism evidence="3 4">
    <name type="scientific">Clostridium botulinum C</name>
    <dbReference type="NCBI Taxonomy" id="36828"/>
    <lineage>
        <taxon>Bacteria</taxon>
        <taxon>Bacillati</taxon>
        <taxon>Bacillota</taxon>
        <taxon>Clostridia</taxon>
        <taxon>Eubacteriales</taxon>
        <taxon>Clostridiaceae</taxon>
        <taxon>Clostridium</taxon>
    </lineage>
</organism>
<evidence type="ECO:0000313" key="3">
    <source>
        <dbReference type="EMBL" id="MCD3195692.1"/>
    </source>
</evidence>
<protein>
    <recommendedName>
        <fullName evidence="5">Lipoprotein</fullName>
    </recommendedName>
</protein>
<feature type="compositionally biased region" description="Basic and acidic residues" evidence="1">
    <location>
        <begin position="33"/>
        <end position="66"/>
    </location>
</feature>